<keyword evidence="7" id="KW-1185">Reference proteome</keyword>
<keyword evidence="2" id="KW-0677">Repeat</keyword>
<keyword evidence="4" id="KW-0472">Membrane</keyword>
<dbReference type="Proteomes" id="UP000439903">
    <property type="component" value="Unassembled WGS sequence"/>
</dbReference>
<keyword evidence="4" id="KW-1133">Transmembrane helix</keyword>
<accession>A0A8H3XKG3</accession>
<dbReference type="PANTHER" id="PTHR46093:SF18">
    <property type="entry name" value="FIBRONECTIN TYPE-III DOMAIN-CONTAINING PROTEIN"/>
    <property type="match status" value="1"/>
</dbReference>
<reference evidence="6 7" key="1">
    <citation type="journal article" date="2019" name="Environ. Microbiol.">
        <title>At the nexus of three kingdoms: the genome of the mycorrhizal fungus Gigaspora margarita provides insights into plant, endobacterial and fungal interactions.</title>
        <authorList>
            <person name="Venice F."/>
            <person name="Ghignone S."/>
            <person name="Salvioli di Fossalunga A."/>
            <person name="Amselem J."/>
            <person name="Novero M."/>
            <person name="Xianan X."/>
            <person name="Sedzielewska Toro K."/>
            <person name="Morin E."/>
            <person name="Lipzen A."/>
            <person name="Grigoriev I.V."/>
            <person name="Henrissat B."/>
            <person name="Martin F.M."/>
            <person name="Bonfante P."/>
        </authorList>
    </citation>
    <scope>NUCLEOTIDE SEQUENCE [LARGE SCALE GENOMIC DNA]</scope>
    <source>
        <strain evidence="6 7">BEG34</strain>
    </source>
</reference>
<evidence type="ECO:0000256" key="4">
    <source>
        <dbReference type="SAM" id="Phobius"/>
    </source>
</evidence>
<feature type="region of interest" description="Disordered" evidence="3">
    <location>
        <begin position="459"/>
        <end position="491"/>
    </location>
</feature>
<evidence type="ECO:0000256" key="3">
    <source>
        <dbReference type="SAM" id="MobiDB-lite"/>
    </source>
</evidence>
<organism evidence="6 7">
    <name type="scientific">Gigaspora margarita</name>
    <dbReference type="NCBI Taxonomy" id="4874"/>
    <lineage>
        <taxon>Eukaryota</taxon>
        <taxon>Fungi</taxon>
        <taxon>Fungi incertae sedis</taxon>
        <taxon>Mucoromycota</taxon>
        <taxon>Glomeromycotina</taxon>
        <taxon>Glomeromycetes</taxon>
        <taxon>Diversisporales</taxon>
        <taxon>Gigasporaceae</taxon>
        <taxon>Gigaspora</taxon>
    </lineage>
</organism>
<protein>
    <submittedName>
        <fullName evidence="6">Galactose oxidase</fullName>
    </submittedName>
</protein>
<dbReference type="InterPro" id="IPR015915">
    <property type="entry name" value="Kelch-typ_b-propeller"/>
</dbReference>
<keyword evidence="4" id="KW-0812">Transmembrane</keyword>
<feature type="compositionally biased region" description="Basic and acidic residues" evidence="3">
    <location>
        <begin position="465"/>
        <end position="491"/>
    </location>
</feature>
<sequence>MNKFFIYCLWLIILVLGQFIIMMDAFKPAGRIYQASIIIGNKIYFLGGLNSANIGTNDLFYLDISSPFSSTNLEWTDLTSVAPIPVKSAFSPACVGGNNNSTIYLFEHRLTDNVNSTTLVTFTFDLTSQKWNTLSTSGITPPPRQNMKAVVDMYGKIYINGGYEPYTTFKSNNNTYIFNSLSNSWLNNGPNSPAIRSAYTATVLPNGLIVYIGGIHDFPNGIYPNRSEDYRLVENDMNQISIYNTISGSWASMVATGAIIGTRLSHSAVLSKDGTTIIIYGGGSGNYTVTPEPSLAALDTSVKPYKWSSITFTGTFSPPPLAYHSAQIVENYMIVAFGALFTTNGFNLATGSNENVYILDTSEYEWVTSYDLTKHPSKLSHESQINIPLIAGLSGGLFALIIIAGIIGYIFYKRRYNYIATPGTNTGELNYIATPGTDTGDRCYIATPGTDISDRKYIATPGTDTGDHKYIATPGTDERERERESENLNLN</sequence>
<comment type="caution">
    <text evidence="6">The sequence shown here is derived from an EMBL/GenBank/DDBJ whole genome shotgun (WGS) entry which is preliminary data.</text>
</comment>
<dbReference type="PANTHER" id="PTHR46093">
    <property type="entry name" value="ACYL-COA-BINDING DOMAIN-CONTAINING PROTEIN 5"/>
    <property type="match status" value="1"/>
</dbReference>
<dbReference type="AlphaFoldDB" id="A0A8H3XKG3"/>
<dbReference type="OrthoDB" id="432528at2759"/>
<dbReference type="Pfam" id="PF24981">
    <property type="entry name" value="Beta-prop_ATRN-LZTR1"/>
    <property type="match status" value="1"/>
</dbReference>
<evidence type="ECO:0000256" key="2">
    <source>
        <dbReference type="ARBA" id="ARBA00022737"/>
    </source>
</evidence>
<dbReference type="InterPro" id="IPR011043">
    <property type="entry name" value="Gal_Oxase/kelch_b-propeller"/>
</dbReference>
<evidence type="ECO:0000259" key="5">
    <source>
        <dbReference type="Pfam" id="PF24981"/>
    </source>
</evidence>
<dbReference type="InterPro" id="IPR056737">
    <property type="entry name" value="Beta-prop_ATRN-MKLN-like"/>
</dbReference>
<name>A0A8H3XKG3_GIGMA</name>
<evidence type="ECO:0000313" key="6">
    <source>
        <dbReference type="EMBL" id="KAF0468379.1"/>
    </source>
</evidence>
<evidence type="ECO:0000313" key="7">
    <source>
        <dbReference type="Proteomes" id="UP000439903"/>
    </source>
</evidence>
<feature type="transmembrane region" description="Helical" evidence="4">
    <location>
        <begin position="387"/>
        <end position="412"/>
    </location>
</feature>
<proteinExistence type="predicted"/>
<dbReference type="SUPFAM" id="SSF50965">
    <property type="entry name" value="Galactose oxidase, central domain"/>
    <property type="match status" value="1"/>
</dbReference>
<dbReference type="Gene3D" id="2.120.10.80">
    <property type="entry name" value="Kelch-type beta propeller"/>
    <property type="match status" value="2"/>
</dbReference>
<dbReference type="EMBL" id="WTPW01000940">
    <property type="protein sequence ID" value="KAF0468379.1"/>
    <property type="molecule type" value="Genomic_DNA"/>
</dbReference>
<gene>
    <name evidence="6" type="ORF">F8M41_025793</name>
</gene>
<keyword evidence="1" id="KW-0880">Kelch repeat</keyword>
<feature type="domain" description="Attractin/MKLN-like beta-propeller" evidence="5">
    <location>
        <begin position="27"/>
        <end position="216"/>
    </location>
</feature>
<evidence type="ECO:0000256" key="1">
    <source>
        <dbReference type="ARBA" id="ARBA00022441"/>
    </source>
</evidence>
<dbReference type="Pfam" id="PF24681">
    <property type="entry name" value="Kelch_KLHDC2_KLHL20_DRC7"/>
    <property type="match status" value="1"/>
</dbReference>